<dbReference type="STRING" id="47866.GA0074694_0456"/>
<proteinExistence type="predicted"/>
<evidence type="ECO:0000313" key="2">
    <source>
        <dbReference type="Proteomes" id="UP000198906"/>
    </source>
</evidence>
<accession>A0A1C6R9D9</accession>
<sequence>MTKRRVTVSVPEDVAETLEQQPNASAYVAQAVRDRRRMDEFRALMADAGVQLTEQGMAEARARRLQVQAQWPHERYDAVRDRVRQHMQDEADDASRPAA</sequence>
<gene>
    <name evidence="1" type="ORF">GA0074694_0456</name>
</gene>
<reference evidence="2" key="1">
    <citation type="submission" date="2016-06" db="EMBL/GenBank/DDBJ databases">
        <authorList>
            <person name="Varghese N."/>
        </authorList>
    </citation>
    <scope>NUCLEOTIDE SEQUENCE [LARGE SCALE GENOMIC DNA]</scope>
    <source>
        <strain evidence="2">DSM 46123</strain>
    </source>
</reference>
<name>A0A1C6R9D9_9ACTN</name>
<dbReference type="RefSeq" id="WP_091094489.1">
    <property type="nucleotide sequence ID" value="NZ_FMHU01000001.1"/>
</dbReference>
<evidence type="ECO:0000313" key="1">
    <source>
        <dbReference type="EMBL" id="SCL13729.1"/>
    </source>
</evidence>
<dbReference type="EMBL" id="FMHU01000001">
    <property type="protein sequence ID" value="SCL13729.1"/>
    <property type="molecule type" value="Genomic_DNA"/>
</dbReference>
<dbReference type="AlphaFoldDB" id="A0A1C6R9D9"/>
<protein>
    <submittedName>
        <fullName evidence="1">Uncharacterized protein</fullName>
    </submittedName>
</protein>
<organism evidence="1 2">
    <name type="scientific">Micromonospora inyonensis</name>
    <dbReference type="NCBI Taxonomy" id="47866"/>
    <lineage>
        <taxon>Bacteria</taxon>
        <taxon>Bacillati</taxon>
        <taxon>Actinomycetota</taxon>
        <taxon>Actinomycetes</taxon>
        <taxon>Micromonosporales</taxon>
        <taxon>Micromonosporaceae</taxon>
        <taxon>Micromonospora</taxon>
    </lineage>
</organism>
<keyword evidence="2" id="KW-1185">Reference proteome</keyword>
<dbReference type="Proteomes" id="UP000198906">
    <property type="component" value="Unassembled WGS sequence"/>
</dbReference>